<dbReference type="NCBIfam" id="TIGR03696">
    <property type="entry name" value="Rhs_assc_core"/>
    <property type="match status" value="1"/>
</dbReference>
<evidence type="ECO:0000313" key="2">
    <source>
        <dbReference type="Proteomes" id="UP000177515"/>
    </source>
</evidence>
<dbReference type="PRINTS" id="PR00394">
    <property type="entry name" value="RHSPROTEIN"/>
</dbReference>
<organism evidence="1 2">
    <name type="scientific">Cupriavidus malaysiensis</name>
    <dbReference type="NCBI Taxonomy" id="367825"/>
    <lineage>
        <taxon>Bacteria</taxon>
        <taxon>Pseudomonadati</taxon>
        <taxon>Pseudomonadota</taxon>
        <taxon>Betaproteobacteria</taxon>
        <taxon>Burkholderiales</taxon>
        <taxon>Burkholderiaceae</taxon>
        <taxon>Cupriavidus</taxon>
    </lineage>
</organism>
<dbReference type="PANTHER" id="PTHR32305:SF15">
    <property type="entry name" value="PROTEIN RHSA-RELATED"/>
    <property type="match status" value="1"/>
</dbReference>
<protein>
    <recommendedName>
        <fullName evidence="3">RHS repeat-associated core domain-containing protein</fullName>
    </recommendedName>
</protein>
<reference evidence="1 2" key="1">
    <citation type="submission" date="2016-10" db="EMBL/GenBank/DDBJ databases">
        <title>Complete genome sequences of three Cupriavidus strains isolated from various Malaysian environments.</title>
        <authorList>
            <person name="Abdullah A.A.-A."/>
            <person name="Shafie N.A.H."/>
            <person name="Lau N.S."/>
        </authorList>
    </citation>
    <scope>NUCLEOTIDE SEQUENCE [LARGE SCALE GENOMIC DNA]</scope>
    <source>
        <strain evidence="1 2">USMAA1020</strain>
    </source>
</reference>
<dbReference type="EMBL" id="CP017754">
    <property type="protein sequence ID" value="AOZ04638.1"/>
    <property type="molecule type" value="Genomic_DNA"/>
</dbReference>
<gene>
    <name evidence="1" type="ORF">BKK80_01355</name>
</gene>
<dbReference type="RefSeq" id="WP_071068473.1">
    <property type="nucleotide sequence ID" value="NZ_CP017754.1"/>
</dbReference>
<dbReference type="InterPro" id="IPR050708">
    <property type="entry name" value="T6SS_VgrG/RHS"/>
</dbReference>
<keyword evidence="2" id="KW-1185">Reference proteome</keyword>
<dbReference type="PANTHER" id="PTHR32305">
    <property type="match status" value="1"/>
</dbReference>
<sequence>MLRTTINGTATTLLYNGRELAAEYDAAGAVARRYVFGPGIDEPLVQYEGPGTASKCWLYADHQGSIVAQTNRSGATTSSQAYGPFGETEGMPASRFGYTGQQYLAPLGLYYYKARMYSPVLGRFLQTDPIGYKDDLNWYAYVGNNPINFADPMGLAAASGDFSQGLSFKPVADGPRTLVAALPLVPLLAAGLIATDIATSDVPMIGGGIGKGIGATANVLKLNAAQAKNVDRFTSKLPSNAKDSVSLKALPNDGVAAQAMSPGRVPGSSAVYEKQIDAAGVTTQYTKTTYDPAGKIVHVKDKITGGVYP</sequence>
<accession>A0ABM6EZT6</accession>
<name>A0ABM6EZT6_9BURK</name>
<evidence type="ECO:0008006" key="3">
    <source>
        <dbReference type="Google" id="ProtNLM"/>
    </source>
</evidence>
<dbReference type="InterPro" id="IPR022385">
    <property type="entry name" value="Rhs_assc_core"/>
</dbReference>
<evidence type="ECO:0000313" key="1">
    <source>
        <dbReference type="EMBL" id="AOZ04638.1"/>
    </source>
</evidence>
<dbReference type="Proteomes" id="UP000177515">
    <property type="component" value="Chromosome 1"/>
</dbReference>
<proteinExistence type="predicted"/>
<dbReference type="Gene3D" id="2.180.10.10">
    <property type="entry name" value="RHS repeat-associated core"/>
    <property type="match status" value="1"/>
</dbReference>